<proteinExistence type="inferred from homology"/>
<evidence type="ECO:0000256" key="10">
    <source>
        <dbReference type="ARBA" id="ARBA00023304"/>
    </source>
</evidence>
<dbReference type="GO" id="GO:0005737">
    <property type="term" value="C:cytoplasm"/>
    <property type="evidence" value="ECO:0007669"/>
    <property type="project" value="UniProtKB-UniRule"/>
</dbReference>
<evidence type="ECO:0000256" key="2">
    <source>
        <dbReference type="ARBA" id="ARBA00009396"/>
    </source>
</evidence>
<dbReference type="SMART" id="SM00917">
    <property type="entry name" value="LeuA_dimer"/>
    <property type="match status" value="1"/>
</dbReference>
<dbReference type="RefSeq" id="WP_176066648.1">
    <property type="nucleotide sequence ID" value="NZ_BJTG01000007.1"/>
</dbReference>
<dbReference type="InterPro" id="IPR050073">
    <property type="entry name" value="2-IPM_HCS-like"/>
</dbReference>
<dbReference type="Gene3D" id="1.10.238.260">
    <property type="match status" value="1"/>
</dbReference>
<keyword evidence="11" id="KW-0963">Cytoplasm</keyword>
<dbReference type="InterPro" id="IPR013709">
    <property type="entry name" value="2-isopropylmalate_synth_dimer"/>
</dbReference>
<sequence>MSEPGQDRVVVFDTTLRDGEQSPGASMNLSQKLRVGKALAELGVDVIEAGFAAASPGDFEAIQAIARQVEGPAICSLSRSSKGDIEASWNALKDAPRKRIHVFLATSPIHRDFKLKMAKEEIIRRAVDGVKLAREKCEDIEFSTEDAARTELEFLAEVVERVIEAGATTLNIPDTVGYALPQTYAETLSYLKKHVRGIDRVILSVHCHNDLGLAVANSLAGVMVGARQVECTINGIGERAGNASLEEIVMAIKTRADVLRVATGVKTERLYPTSRLVAQVTGLQVQRNKAIVGQNAFAHEAGIHQHGMLTHRETYEIMRPEEVGFSRSSLVLGKHSGRHALKERLSALGYKLEDAQLDKVFGEFKVLCDKKKEIYDADLEALVIHGQILAPGQRAWELEALSTTSGTGTLPAASIALRNRAGERFQEACGGDGPVDAVFKAIERITGISGKLSDYQIQSVTVGEDAQGEVVLEVEHETGVYRGRALSTDVIEGSARAYLDVVNRIALKQPAVPAEAAAVRELGTV</sequence>
<dbReference type="NCBIfam" id="TIGR00973">
    <property type="entry name" value="leuA_bact"/>
    <property type="match status" value="1"/>
</dbReference>
<dbReference type="FunFam" id="3.30.160.270:FF:000003">
    <property type="entry name" value="2-isopropylmalate synthase"/>
    <property type="match status" value="1"/>
</dbReference>
<evidence type="ECO:0000256" key="11">
    <source>
        <dbReference type="HAMAP-Rule" id="MF_01025"/>
    </source>
</evidence>
<keyword evidence="5 11" id="KW-0432">Leucine biosynthesis</keyword>
<dbReference type="SUPFAM" id="SSF51569">
    <property type="entry name" value="Aldolase"/>
    <property type="match status" value="1"/>
</dbReference>
<dbReference type="FunFam" id="1.10.238.260:FF:000001">
    <property type="entry name" value="2-isopropylmalate synthase"/>
    <property type="match status" value="1"/>
</dbReference>
<comment type="pathway">
    <text evidence="1 11">Amino-acid biosynthesis; L-leucine biosynthesis; L-leucine from 3-methyl-2-oxobutanoate: step 1/4.</text>
</comment>
<comment type="function">
    <text evidence="11">Catalyzes the condensation of the acetyl group of acetyl-CoA with 3-methyl-2-oxobutanoate (2-ketoisovalerate) to form 3-carboxy-3-hydroxy-4-methylpentanoate (2-isopropylmalate).</text>
</comment>
<dbReference type="Pfam" id="PF08502">
    <property type="entry name" value="LeuA_dimer"/>
    <property type="match status" value="1"/>
</dbReference>
<dbReference type="PROSITE" id="PS00816">
    <property type="entry name" value="AIPM_HOMOCIT_SYNTH_2"/>
    <property type="match status" value="1"/>
</dbReference>
<dbReference type="UniPathway" id="UPA00048">
    <property type="reaction ID" value="UER00070"/>
</dbReference>
<dbReference type="InterPro" id="IPR002034">
    <property type="entry name" value="AIPM/Hcit_synth_CS"/>
</dbReference>
<dbReference type="InterPro" id="IPR005671">
    <property type="entry name" value="LeuA_bact_synth"/>
</dbReference>
<dbReference type="GO" id="GO:0003852">
    <property type="term" value="F:2-isopropylmalate synthase activity"/>
    <property type="evidence" value="ECO:0007669"/>
    <property type="project" value="UniProtKB-UniRule"/>
</dbReference>
<dbReference type="PROSITE" id="PS50991">
    <property type="entry name" value="PYR_CT"/>
    <property type="match status" value="1"/>
</dbReference>
<dbReference type="InterPro" id="IPR054691">
    <property type="entry name" value="LeuA/HCS_post-cat"/>
</dbReference>
<dbReference type="PANTHER" id="PTHR10277">
    <property type="entry name" value="HOMOCITRATE SYNTHASE-RELATED"/>
    <property type="match status" value="1"/>
</dbReference>
<dbReference type="Gene3D" id="3.30.160.270">
    <property type="match status" value="1"/>
</dbReference>
<evidence type="ECO:0000256" key="9">
    <source>
        <dbReference type="ARBA" id="ARBA00023211"/>
    </source>
</evidence>
<evidence type="ECO:0000256" key="5">
    <source>
        <dbReference type="ARBA" id="ARBA00022430"/>
    </source>
</evidence>
<feature type="binding site" evidence="11">
    <location>
        <position position="208"/>
    </location>
    <ligand>
        <name>Mn(2+)</name>
        <dbReference type="ChEBI" id="CHEBI:29035"/>
    </ligand>
</feature>
<name>A0A7I9VQ54_9BACT</name>
<evidence type="ECO:0000256" key="6">
    <source>
        <dbReference type="ARBA" id="ARBA00022605"/>
    </source>
</evidence>
<dbReference type="NCBIfam" id="NF002086">
    <property type="entry name" value="PRK00915.1-3"/>
    <property type="match status" value="1"/>
</dbReference>
<keyword evidence="10 11" id="KW-0100">Branched-chain amino acid biosynthesis</keyword>
<evidence type="ECO:0000313" key="13">
    <source>
        <dbReference type="EMBL" id="GEJ58260.1"/>
    </source>
</evidence>
<keyword evidence="8 11" id="KW-0479">Metal-binding</keyword>
<dbReference type="GO" id="GO:0030145">
    <property type="term" value="F:manganese ion binding"/>
    <property type="evidence" value="ECO:0007669"/>
    <property type="project" value="UniProtKB-UniRule"/>
</dbReference>
<dbReference type="PANTHER" id="PTHR10277:SF9">
    <property type="entry name" value="2-ISOPROPYLMALATE SYNTHASE 1, CHLOROPLASTIC-RELATED"/>
    <property type="match status" value="1"/>
</dbReference>
<dbReference type="EMBL" id="BJTG01000007">
    <property type="protein sequence ID" value="GEJ58260.1"/>
    <property type="molecule type" value="Genomic_DNA"/>
</dbReference>
<feature type="binding site" evidence="11">
    <location>
        <position position="242"/>
    </location>
    <ligand>
        <name>Mn(2+)</name>
        <dbReference type="ChEBI" id="CHEBI:29035"/>
    </ligand>
</feature>
<dbReference type="InterPro" id="IPR000891">
    <property type="entry name" value="PYR_CT"/>
</dbReference>
<gene>
    <name evidence="11 13" type="primary">leuA</name>
    <name evidence="13" type="ORF">AMYX_30010</name>
</gene>
<protein>
    <recommendedName>
        <fullName evidence="4 11">2-isopropylmalate synthase</fullName>
        <ecNumber evidence="3 11">2.3.3.13</ecNumber>
    </recommendedName>
    <alternativeName>
        <fullName evidence="11">Alpha-IPM synthase</fullName>
    </alternativeName>
    <alternativeName>
        <fullName evidence="11">Alpha-isopropylmalate synthase</fullName>
    </alternativeName>
</protein>
<dbReference type="SUPFAM" id="SSF110921">
    <property type="entry name" value="2-isopropylmalate synthase LeuA, allosteric (dimerisation) domain"/>
    <property type="match status" value="1"/>
</dbReference>
<evidence type="ECO:0000259" key="12">
    <source>
        <dbReference type="PROSITE" id="PS50991"/>
    </source>
</evidence>
<dbReference type="Gene3D" id="3.20.20.70">
    <property type="entry name" value="Aldolase class I"/>
    <property type="match status" value="1"/>
</dbReference>
<evidence type="ECO:0000313" key="14">
    <source>
        <dbReference type="Proteomes" id="UP000503640"/>
    </source>
</evidence>
<dbReference type="Pfam" id="PF00682">
    <property type="entry name" value="HMGL-like"/>
    <property type="match status" value="1"/>
</dbReference>
<dbReference type="EC" id="2.3.3.13" evidence="3 11"/>
<feature type="binding site" evidence="11">
    <location>
        <position position="206"/>
    </location>
    <ligand>
        <name>Mn(2+)</name>
        <dbReference type="ChEBI" id="CHEBI:29035"/>
    </ligand>
</feature>
<dbReference type="PROSITE" id="PS00815">
    <property type="entry name" value="AIPM_HOMOCIT_SYNTH_1"/>
    <property type="match status" value="1"/>
</dbReference>
<comment type="caution">
    <text evidence="13">The sequence shown here is derived from an EMBL/GenBank/DDBJ whole genome shotgun (WGS) entry which is preliminary data.</text>
</comment>
<dbReference type="HAMAP" id="MF_01025">
    <property type="entry name" value="LeuA_type1"/>
    <property type="match status" value="1"/>
</dbReference>
<dbReference type="GO" id="GO:0009098">
    <property type="term" value="P:L-leucine biosynthetic process"/>
    <property type="evidence" value="ECO:0007669"/>
    <property type="project" value="UniProtKB-UniRule"/>
</dbReference>
<reference evidence="14" key="1">
    <citation type="journal article" date="2020" name="Appl. Environ. Microbiol.">
        <title>Diazotrophic Anaeromyxobacter Isolates from Soils.</title>
        <authorList>
            <person name="Masuda Y."/>
            <person name="Yamanaka H."/>
            <person name="Xu Z.X."/>
            <person name="Shiratori Y."/>
            <person name="Aono T."/>
            <person name="Amachi S."/>
            <person name="Senoo K."/>
            <person name="Itoh H."/>
        </authorList>
    </citation>
    <scope>NUCLEOTIDE SEQUENCE [LARGE SCALE GENOMIC DNA]</scope>
    <source>
        <strain evidence="14">R267</strain>
    </source>
</reference>
<dbReference type="AlphaFoldDB" id="A0A7I9VQ54"/>
<dbReference type="CDD" id="cd07940">
    <property type="entry name" value="DRE_TIM_IPMS"/>
    <property type="match status" value="1"/>
</dbReference>
<feature type="region of interest" description="Regulatory domain" evidence="11">
    <location>
        <begin position="397"/>
        <end position="525"/>
    </location>
</feature>
<evidence type="ECO:0000256" key="1">
    <source>
        <dbReference type="ARBA" id="ARBA00004689"/>
    </source>
</evidence>
<dbReference type="Pfam" id="PF22617">
    <property type="entry name" value="HCS_D2"/>
    <property type="match status" value="1"/>
</dbReference>
<comment type="cofactor">
    <cofactor evidence="11">
        <name>Mn(2+)</name>
        <dbReference type="ChEBI" id="CHEBI:29035"/>
    </cofactor>
</comment>
<comment type="similarity">
    <text evidence="2 11">Belongs to the alpha-IPM synthase/homocitrate synthase family. LeuA type 1 subfamily.</text>
</comment>
<keyword evidence="6 11" id="KW-0028">Amino-acid biosynthesis</keyword>
<evidence type="ECO:0000256" key="8">
    <source>
        <dbReference type="ARBA" id="ARBA00022723"/>
    </source>
</evidence>
<accession>A0A7I9VQ54</accession>
<evidence type="ECO:0000256" key="7">
    <source>
        <dbReference type="ARBA" id="ARBA00022679"/>
    </source>
</evidence>
<dbReference type="Proteomes" id="UP000503640">
    <property type="component" value="Unassembled WGS sequence"/>
</dbReference>
<dbReference type="InterPro" id="IPR036230">
    <property type="entry name" value="LeuA_allosteric_dom_sf"/>
</dbReference>
<feature type="domain" description="Pyruvate carboxyltransferase" evidence="12">
    <location>
        <begin position="9"/>
        <end position="271"/>
    </location>
</feature>
<keyword evidence="7 11" id="KW-0808">Transferase</keyword>
<organism evidence="13 14">
    <name type="scientific">Anaeromyxobacter diazotrophicus</name>
    <dbReference type="NCBI Taxonomy" id="2590199"/>
    <lineage>
        <taxon>Bacteria</taxon>
        <taxon>Pseudomonadati</taxon>
        <taxon>Myxococcota</taxon>
        <taxon>Myxococcia</taxon>
        <taxon>Myxococcales</taxon>
        <taxon>Cystobacterineae</taxon>
        <taxon>Anaeromyxobacteraceae</taxon>
        <taxon>Anaeromyxobacter</taxon>
    </lineage>
</organism>
<comment type="catalytic activity">
    <reaction evidence="11">
        <text>3-methyl-2-oxobutanoate + acetyl-CoA + H2O = (2S)-2-isopropylmalate + CoA + H(+)</text>
        <dbReference type="Rhea" id="RHEA:21524"/>
        <dbReference type="ChEBI" id="CHEBI:1178"/>
        <dbReference type="ChEBI" id="CHEBI:11851"/>
        <dbReference type="ChEBI" id="CHEBI:15377"/>
        <dbReference type="ChEBI" id="CHEBI:15378"/>
        <dbReference type="ChEBI" id="CHEBI:57287"/>
        <dbReference type="ChEBI" id="CHEBI:57288"/>
        <dbReference type="EC" id="2.3.3.13"/>
    </reaction>
</comment>
<evidence type="ECO:0000256" key="4">
    <source>
        <dbReference type="ARBA" id="ARBA00018198"/>
    </source>
</evidence>
<feature type="binding site" evidence="11">
    <location>
        <position position="18"/>
    </location>
    <ligand>
        <name>Mn(2+)</name>
        <dbReference type="ChEBI" id="CHEBI:29035"/>
    </ligand>
</feature>
<dbReference type="GO" id="GO:0003985">
    <property type="term" value="F:acetyl-CoA C-acetyltransferase activity"/>
    <property type="evidence" value="ECO:0007669"/>
    <property type="project" value="UniProtKB-UniRule"/>
</dbReference>
<dbReference type="InterPro" id="IPR013785">
    <property type="entry name" value="Aldolase_TIM"/>
</dbReference>
<keyword evidence="9 11" id="KW-0464">Manganese</keyword>
<comment type="subunit">
    <text evidence="11">Homodimer.</text>
</comment>
<dbReference type="FunFam" id="3.20.20.70:FF:000010">
    <property type="entry name" value="2-isopropylmalate synthase"/>
    <property type="match status" value="1"/>
</dbReference>
<keyword evidence="14" id="KW-1185">Reference proteome</keyword>
<evidence type="ECO:0000256" key="3">
    <source>
        <dbReference type="ARBA" id="ARBA00012973"/>
    </source>
</evidence>